<feature type="region of interest" description="Disordered" evidence="1">
    <location>
        <begin position="65"/>
        <end position="86"/>
    </location>
</feature>
<dbReference type="Pfam" id="PF16655">
    <property type="entry name" value="PhoD_N"/>
    <property type="match status" value="1"/>
</dbReference>
<dbReference type="EMBL" id="AP035768">
    <property type="protein sequence ID" value="BFO20710.1"/>
    <property type="molecule type" value="Genomic_DNA"/>
</dbReference>
<feature type="compositionally biased region" description="Pro residues" evidence="1">
    <location>
        <begin position="72"/>
        <end position="86"/>
    </location>
</feature>
<dbReference type="PANTHER" id="PTHR43606:SF2">
    <property type="entry name" value="ALKALINE PHOSPHATASE FAMILY PROTEIN (AFU_ORTHOLOGUE AFUA_5G03860)"/>
    <property type="match status" value="1"/>
</dbReference>
<protein>
    <recommendedName>
        <fullName evidence="2">Phospholipase D N-terminal domain-containing protein</fullName>
    </recommendedName>
</protein>
<dbReference type="InterPro" id="IPR052900">
    <property type="entry name" value="Phospholipid_Metab_Enz"/>
</dbReference>
<feature type="domain" description="Phospholipase D N-terminal" evidence="2">
    <location>
        <begin position="15"/>
        <end position="73"/>
    </location>
</feature>
<accession>A0AAT9HTZ6</accession>
<gene>
    <name evidence="3" type="ORF">SHKM778_70980</name>
</gene>
<dbReference type="AlphaFoldDB" id="A0AAT9HTZ6"/>
<evidence type="ECO:0000259" key="2">
    <source>
        <dbReference type="Pfam" id="PF16655"/>
    </source>
</evidence>
<evidence type="ECO:0000256" key="1">
    <source>
        <dbReference type="SAM" id="MobiDB-lite"/>
    </source>
</evidence>
<reference evidence="3" key="2">
    <citation type="submission" date="2024-07" db="EMBL/GenBank/DDBJ databases">
        <title>Streptomyces haneummycinica sp. nov., a new antibiotic-producing actinobacterium isolated from marine sediment.</title>
        <authorList>
            <person name="Uemura M."/>
            <person name="Hamada M."/>
            <person name="Hirano S."/>
            <person name="Kobayashi K."/>
            <person name="Ohshiro T."/>
            <person name="Kobayashi T."/>
            <person name="Terahara T."/>
        </authorList>
    </citation>
    <scope>NUCLEOTIDE SEQUENCE</scope>
    <source>
        <strain evidence="3">KM77-8</strain>
    </source>
</reference>
<dbReference type="Gene3D" id="2.60.40.380">
    <property type="entry name" value="Purple acid phosphatase-like, N-terminal"/>
    <property type="match status" value="1"/>
</dbReference>
<evidence type="ECO:0000313" key="3">
    <source>
        <dbReference type="EMBL" id="BFO20710.1"/>
    </source>
</evidence>
<proteinExistence type="predicted"/>
<reference evidence="3" key="1">
    <citation type="submission" date="2024-06" db="EMBL/GenBank/DDBJ databases">
        <authorList>
            <consortium name="consrtm"/>
            <person name="Uemura M."/>
            <person name="Terahara T."/>
        </authorList>
    </citation>
    <scope>NUCLEOTIDE SEQUENCE</scope>
    <source>
        <strain evidence="3">KM77-8</strain>
    </source>
</reference>
<dbReference type="PANTHER" id="PTHR43606">
    <property type="entry name" value="PHOSPHATASE, PUTATIVE (AFU_ORTHOLOGUE AFUA_6G08710)-RELATED"/>
    <property type="match status" value="1"/>
</dbReference>
<name>A0AAT9HTZ6_9ACTN</name>
<dbReference type="InterPro" id="IPR032093">
    <property type="entry name" value="PhoD_N"/>
</dbReference>
<organism evidence="3">
    <name type="scientific">Streptomyces haneummycinicus</name>
    <dbReference type="NCBI Taxonomy" id="3074435"/>
    <lineage>
        <taxon>Bacteria</taxon>
        <taxon>Bacillati</taxon>
        <taxon>Actinomycetota</taxon>
        <taxon>Actinomycetes</taxon>
        <taxon>Kitasatosporales</taxon>
        <taxon>Streptomycetaceae</taxon>
        <taxon>Streptomyces</taxon>
    </lineage>
</organism>
<sequence length="86" mass="8794">MTPVPEAVPGSGTGPDTEVSWTVARDKAFTDIVARGSALATAAADHTVKADVRGLRPATGYWFRFSAGGTDSPPPAPAPPRPPTPP</sequence>